<evidence type="ECO:0000313" key="5">
    <source>
        <dbReference type="Proteomes" id="UP000320333"/>
    </source>
</evidence>
<dbReference type="OrthoDB" id="2161164at2759"/>
<keyword evidence="1" id="KW-0175">Coiled coil</keyword>
<reference evidence="4 5" key="1">
    <citation type="journal article" date="2019" name="Sci. Rep.">
        <title>Comparative genomics of chytrid fungi reveal insights into the obligate biotrophic and pathogenic lifestyle of Synchytrium endobioticum.</title>
        <authorList>
            <person name="van de Vossenberg B.T.L.H."/>
            <person name="Warris S."/>
            <person name="Nguyen H.D.T."/>
            <person name="van Gent-Pelzer M.P.E."/>
            <person name="Joly D.L."/>
            <person name="van de Geest H.C."/>
            <person name="Bonants P.J.M."/>
            <person name="Smith D.S."/>
            <person name="Levesque C.A."/>
            <person name="van der Lee T.A.J."/>
        </authorList>
    </citation>
    <scope>NUCLEOTIDE SEQUENCE [LARGE SCALE GENOMIC DNA]</scope>
    <source>
        <strain evidence="4 5">CBS 675.73</strain>
    </source>
</reference>
<feature type="region of interest" description="Disordered" evidence="2">
    <location>
        <begin position="103"/>
        <end position="168"/>
    </location>
</feature>
<feature type="region of interest" description="Disordered" evidence="2">
    <location>
        <begin position="35"/>
        <end position="61"/>
    </location>
</feature>
<name>A0A507ERU3_9FUNG</name>
<dbReference type="InterPro" id="IPR048750">
    <property type="entry name" value="CCDC138_C"/>
</dbReference>
<accession>A0A507ERU3</accession>
<feature type="region of interest" description="Disordered" evidence="2">
    <location>
        <begin position="537"/>
        <end position="563"/>
    </location>
</feature>
<feature type="compositionally biased region" description="Polar residues" evidence="2">
    <location>
        <begin position="755"/>
        <end position="768"/>
    </location>
</feature>
<dbReference type="Proteomes" id="UP000320333">
    <property type="component" value="Unassembled WGS sequence"/>
</dbReference>
<feature type="region of interest" description="Disordered" evidence="2">
    <location>
        <begin position="693"/>
        <end position="783"/>
    </location>
</feature>
<organism evidence="4 5">
    <name type="scientific">Chytriomyces confervae</name>
    <dbReference type="NCBI Taxonomy" id="246404"/>
    <lineage>
        <taxon>Eukaryota</taxon>
        <taxon>Fungi</taxon>
        <taxon>Fungi incertae sedis</taxon>
        <taxon>Chytridiomycota</taxon>
        <taxon>Chytridiomycota incertae sedis</taxon>
        <taxon>Chytridiomycetes</taxon>
        <taxon>Chytridiales</taxon>
        <taxon>Chytriomycetaceae</taxon>
        <taxon>Chytriomyces</taxon>
    </lineage>
</organism>
<feature type="compositionally biased region" description="Polar residues" evidence="2">
    <location>
        <begin position="151"/>
        <end position="168"/>
    </location>
</feature>
<evidence type="ECO:0000313" key="4">
    <source>
        <dbReference type="EMBL" id="TPX66793.1"/>
    </source>
</evidence>
<feature type="coiled-coil region" evidence="1">
    <location>
        <begin position="986"/>
        <end position="1020"/>
    </location>
</feature>
<evidence type="ECO:0000256" key="1">
    <source>
        <dbReference type="SAM" id="Coils"/>
    </source>
</evidence>
<feature type="domain" description="Coiled-coil" evidence="3">
    <location>
        <begin position="1262"/>
        <end position="1398"/>
    </location>
</feature>
<dbReference type="EMBL" id="QEAP01000424">
    <property type="protein sequence ID" value="TPX66793.1"/>
    <property type="molecule type" value="Genomic_DNA"/>
</dbReference>
<feature type="compositionally biased region" description="Polar residues" evidence="2">
    <location>
        <begin position="723"/>
        <end position="735"/>
    </location>
</feature>
<proteinExistence type="predicted"/>
<feature type="compositionally biased region" description="Polar residues" evidence="2">
    <location>
        <begin position="199"/>
        <end position="210"/>
    </location>
</feature>
<dbReference type="Pfam" id="PF21035">
    <property type="entry name" value="CCDC138_C"/>
    <property type="match status" value="1"/>
</dbReference>
<feature type="compositionally biased region" description="Polar residues" evidence="2">
    <location>
        <begin position="103"/>
        <end position="125"/>
    </location>
</feature>
<dbReference type="STRING" id="246404.A0A507ERU3"/>
<comment type="caution">
    <text evidence="4">The sequence shown here is derived from an EMBL/GenBank/DDBJ whole genome shotgun (WGS) entry which is preliminary data.</text>
</comment>
<feature type="region of interest" description="Disordered" evidence="2">
    <location>
        <begin position="1423"/>
        <end position="1458"/>
    </location>
</feature>
<evidence type="ECO:0000256" key="2">
    <source>
        <dbReference type="SAM" id="MobiDB-lite"/>
    </source>
</evidence>
<keyword evidence="5" id="KW-1185">Reference proteome</keyword>
<protein>
    <recommendedName>
        <fullName evidence="3">Coiled-coil domain-containing protein</fullName>
    </recommendedName>
</protein>
<feature type="compositionally biased region" description="Polar residues" evidence="2">
    <location>
        <begin position="37"/>
        <end position="47"/>
    </location>
</feature>
<feature type="region of interest" description="Disordered" evidence="2">
    <location>
        <begin position="189"/>
        <end position="210"/>
    </location>
</feature>
<sequence>MDSDSDESDLYAALADSERIVNGSVSLDLDSIKSRKSVTSIQTSLSSLADKEGANHSQSSVSAIKARFERVSTISTSNTISTPSASNNSTLNSRKFSRADKISTPSLLSHTLQPSPKRQSASTPDVKNPPASSIKRGSNARKHSYSENDDYNTNLVANTAPVPNNTQTHRNLLTSTESLSNFLFDDDPTVSHPPAIRQKATTTTSKPARITTSKAAPSQNLNQTMTPSEEYLFNFMSNTTASSTEPTRIPLNDTFISTDSVNIAAPIVQSAIRRNTLMDAPEERRNPAAIDRSTGSLYDYDYGHQDEIRQAGLFAGESEERLSESHNNIALSSASLNAIARNEFMSNAGFKRASMGEQRASFVKIQPHQQSNRPTAASQDIIPQHQSHNNNAHLASKQNQISSPSSRNKVSFSQEVGMNRNYQEAPVNQETRDSASFWDVYHETDAADIVSGSLKALNPSTLYLNTAPHIPKSNIGLPQVQIEQYVSDQDLVHQQSRNIPHPSELQQSQHHFEQHQNQGLQQVRSSQANAIVQPVTTVPTPDAPYAKGAPSQRPKPLHPPIFPKDPPADNSACNNVRKVNTHQPTTSAPDFSFEKLRSSIGTGTPVLRNSITKPVKAHIIHSGASAAVQQELSDVTIENSETPVLKADTLPIAEQAHPKVPAGCTFNNCKFEYALPSASVAASAADILNRKDKQRMKLGSMDVRPTSRDSAPNNSARAVKSLGLSNNDEQETSAGHPSGADLTLSDLSTDAAEFQKNQRPTKSASVSESVPYPGSLPRPYGAASLKSGVSRAATRGVDATNDIAGSSFGWSQLSQTSAPVWKGSLGSANANRRSLISNHSQHSHNVLDSRHYRQEVAEADLQDVFEMERSRHPQHRLPEDAALLKKKRAPISFRPTEALLRKKHQDLDHVNAELVHLSHLLSDKRAQLKLREAALEIREARIAEAQERIEIDVQDLLTKRLKDRDASLKKEMEAIIFESDTSLAVLAKENRRLVVSNKELAAANRRLRDQSRQMMEAIRERDVRELELHNHIKQQKERIDRLKTNLSSVKPSNLVIERAPVTPLLYIKRAHHGVEIESKGKQPMRTATTQTVPTCILTAQEFDASPKKVSDTTPELMDVILVLLRTHFMMLQITEENSDPLLKTSKVLDGIFQTNSAEISTPLMKGILKLSAQKTPSDEWAVLISLLATYMFEFTRSLDVSCAVRAAIAQSAFEICATQSTLENMPFRAQICLQLISLAAFSPDSKHGFEDILSQLTATFSQTDEAKRLFASLNALDFLCPTFISEGTRPTVKFLSSSLLLTMCGDGDWREVFMQRCLESEFLMDAITTSFTTALSRDSLGTYENLSTLLQQLSLYPSVQMALRNNTVLYTRLKELDSTDDPNCEFLRLNIRSVLHNLSELNFTGIHSRYHLKAEYATIRTQLEEETEDSSGIDGDDNERRARRGANEKETLQSRISP</sequence>
<feature type="compositionally biased region" description="Acidic residues" evidence="2">
    <location>
        <begin position="1424"/>
        <end position="1437"/>
    </location>
</feature>
<evidence type="ECO:0000259" key="3">
    <source>
        <dbReference type="Pfam" id="PF21035"/>
    </source>
</evidence>
<gene>
    <name evidence="4" type="ORF">CcCBS67573_g07698</name>
</gene>